<comment type="similarity">
    <text evidence="1">Belongs to the HyuE racemase family.</text>
</comment>
<dbReference type="EMBL" id="KB445808">
    <property type="protein sequence ID" value="EMD32958.1"/>
    <property type="molecule type" value="Genomic_DNA"/>
</dbReference>
<evidence type="ECO:0000313" key="2">
    <source>
        <dbReference type="EMBL" id="EMD32958.1"/>
    </source>
</evidence>
<dbReference type="HOGENOM" id="CLU_1796237_0_0_1"/>
<sequence length="144" mass="14611">MLHEPLVLGIFEASLLHARALGRRFGIVTTGAYWEGALSAGANALFGSADAGGAFVGVRSTGLSALELHKMPAAEVHARIALAAGALVGEDGAEVVIMGCAGMSGMEAAVREGARAVCREVIVLDAVRCGVGMLEGILRAIGRV</sequence>
<dbReference type="PANTHER" id="PTHR28047:SF5">
    <property type="entry name" value="PROTEIN DCG1"/>
    <property type="match status" value="1"/>
</dbReference>
<reference evidence="2 3" key="1">
    <citation type="journal article" date="2012" name="Proc. Natl. Acad. Sci. U.S.A.">
        <title>Comparative genomics of Ceriporiopsis subvermispora and Phanerochaete chrysosporium provide insight into selective ligninolysis.</title>
        <authorList>
            <person name="Fernandez-Fueyo E."/>
            <person name="Ruiz-Duenas F.J."/>
            <person name="Ferreira P."/>
            <person name="Floudas D."/>
            <person name="Hibbett D.S."/>
            <person name="Canessa P."/>
            <person name="Larrondo L.F."/>
            <person name="James T.Y."/>
            <person name="Seelenfreund D."/>
            <person name="Lobos S."/>
            <person name="Polanco R."/>
            <person name="Tello M."/>
            <person name="Honda Y."/>
            <person name="Watanabe T."/>
            <person name="Watanabe T."/>
            <person name="Ryu J.S."/>
            <person name="Kubicek C.P."/>
            <person name="Schmoll M."/>
            <person name="Gaskell J."/>
            <person name="Hammel K.E."/>
            <person name="St John F.J."/>
            <person name="Vanden Wymelenberg A."/>
            <person name="Sabat G."/>
            <person name="Splinter BonDurant S."/>
            <person name="Syed K."/>
            <person name="Yadav J.S."/>
            <person name="Doddapaneni H."/>
            <person name="Subramanian V."/>
            <person name="Lavin J.L."/>
            <person name="Oguiza J.A."/>
            <person name="Perez G."/>
            <person name="Pisabarro A.G."/>
            <person name="Ramirez L."/>
            <person name="Santoyo F."/>
            <person name="Master E."/>
            <person name="Coutinho P.M."/>
            <person name="Henrissat B."/>
            <person name="Lombard V."/>
            <person name="Magnuson J.K."/>
            <person name="Kuees U."/>
            <person name="Hori C."/>
            <person name="Igarashi K."/>
            <person name="Samejima M."/>
            <person name="Held B.W."/>
            <person name="Barry K.W."/>
            <person name="LaButti K.M."/>
            <person name="Lapidus A."/>
            <person name="Lindquist E.A."/>
            <person name="Lucas S.M."/>
            <person name="Riley R."/>
            <person name="Salamov A.A."/>
            <person name="Hoffmeister D."/>
            <person name="Schwenk D."/>
            <person name="Hadar Y."/>
            <person name="Yarden O."/>
            <person name="de Vries R.P."/>
            <person name="Wiebenga A."/>
            <person name="Stenlid J."/>
            <person name="Eastwood D."/>
            <person name="Grigoriev I.V."/>
            <person name="Berka R.M."/>
            <person name="Blanchette R.A."/>
            <person name="Kersten P."/>
            <person name="Martinez A.T."/>
            <person name="Vicuna R."/>
            <person name="Cullen D."/>
        </authorList>
    </citation>
    <scope>NUCLEOTIDE SEQUENCE [LARGE SCALE GENOMIC DNA]</scope>
    <source>
        <strain evidence="2 3">B</strain>
    </source>
</reference>
<accession>M2Q823</accession>
<dbReference type="GO" id="GO:0047661">
    <property type="term" value="F:amino-acid racemase activity"/>
    <property type="evidence" value="ECO:0007669"/>
    <property type="project" value="InterPro"/>
</dbReference>
<gene>
    <name evidence="2" type="ORF">CERSUDRAFT_87661</name>
</gene>
<dbReference type="Proteomes" id="UP000016930">
    <property type="component" value="Unassembled WGS sequence"/>
</dbReference>
<dbReference type="OrthoDB" id="412018at2759"/>
<dbReference type="STRING" id="914234.M2Q823"/>
<dbReference type="InterPro" id="IPR015942">
    <property type="entry name" value="Asp/Glu/hydantoin_racemase"/>
</dbReference>
<evidence type="ECO:0000256" key="1">
    <source>
        <dbReference type="ARBA" id="ARBA00038414"/>
    </source>
</evidence>
<evidence type="ECO:0000313" key="3">
    <source>
        <dbReference type="Proteomes" id="UP000016930"/>
    </source>
</evidence>
<dbReference type="Gene3D" id="3.40.50.12500">
    <property type="match status" value="1"/>
</dbReference>
<dbReference type="InterPro" id="IPR053714">
    <property type="entry name" value="Iso_Racemase_Enz_sf"/>
</dbReference>
<organism evidence="2 3">
    <name type="scientific">Ceriporiopsis subvermispora (strain B)</name>
    <name type="common">White-rot fungus</name>
    <name type="synonym">Gelatoporia subvermispora</name>
    <dbReference type="NCBI Taxonomy" id="914234"/>
    <lineage>
        <taxon>Eukaryota</taxon>
        <taxon>Fungi</taxon>
        <taxon>Dikarya</taxon>
        <taxon>Basidiomycota</taxon>
        <taxon>Agaricomycotina</taxon>
        <taxon>Agaricomycetes</taxon>
        <taxon>Polyporales</taxon>
        <taxon>Gelatoporiaceae</taxon>
        <taxon>Gelatoporia</taxon>
    </lineage>
</organism>
<dbReference type="InterPro" id="IPR052186">
    <property type="entry name" value="Hydantoin_racemase-like"/>
</dbReference>
<protein>
    <recommendedName>
        <fullName evidence="4">Asp/Glu/hydantoin racemase</fullName>
    </recommendedName>
</protein>
<proteinExistence type="inferred from homology"/>
<keyword evidence="3" id="KW-1185">Reference proteome</keyword>
<dbReference type="PANTHER" id="PTHR28047">
    <property type="entry name" value="PROTEIN DCG1"/>
    <property type="match status" value="1"/>
</dbReference>
<evidence type="ECO:0008006" key="4">
    <source>
        <dbReference type="Google" id="ProtNLM"/>
    </source>
</evidence>
<dbReference type="AlphaFoldDB" id="M2Q823"/>
<dbReference type="Pfam" id="PF01177">
    <property type="entry name" value="Asp_Glu_race"/>
    <property type="match status" value="1"/>
</dbReference>
<name>M2Q823_CERS8</name>